<protein>
    <submittedName>
        <fullName evidence="1">Uncharacterized protein</fullName>
    </submittedName>
</protein>
<keyword evidence="2" id="KW-1185">Reference proteome</keyword>
<name>A0AAV6UDC5_9ARAC</name>
<evidence type="ECO:0000313" key="2">
    <source>
        <dbReference type="Proteomes" id="UP000827092"/>
    </source>
</evidence>
<comment type="caution">
    <text evidence="1">The sequence shown here is derived from an EMBL/GenBank/DDBJ whole genome shotgun (WGS) entry which is preliminary data.</text>
</comment>
<proteinExistence type="predicted"/>
<reference evidence="1 2" key="1">
    <citation type="journal article" date="2022" name="Nat. Ecol. Evol.">
        <title>A masculinizing supergene underlies an exaggerated male reproductive morph in a spider.</title>
        <authorList>
            <person name="Hendrickx F."/>
            <person name="De Corte Z."/>
            <person name="Sonet G."/>
            <person name="Van Belleghem S.M."/>
            <person name="Kostlbacher S."/>
            <person name="Vangestel C."/>
        </authorList>
    </citation>
    <scope>NUCLEOTIDE SEQUENCE [LARGE SCALE GENOMIC DNA]</scope>
    <source>
        <strain evidence="1">W744_W776</strain>
    </source>
</reference>
<gene>
    <name evidence="1" type="ORF">JTE90_012031</name>
</gene>
<dbReference type="Proteomes" id="UP000827092">
    <property type="component" value="Unassembled WGS sequence"/>
</dbReference>
<dbReference type="EMBL" id="JAFNEN010000484">
    <property type="protein sequence ID" value="KAG8182009.1"/>
    <property type="molecule type" value="Genomic_DNA"/>
</dbReference>
<organism evidence="1 2">
    <name type="scientific">Oedothorax gibbosus</name>
    <dbReference type="NCBI Taxonomy" id="931172"/>
    <lineage>
        <taxon>Eukaryota</taxon>
        <taxon>Metazoa</taxon>
        <taxon>Ecdysozoa</taxon>
        <taxon>Arthropoda</taxon>
        <taxon>Chelicerata</taxon>
        <taxon>Arachnida</taxon>
        <taxon>Araneae</taxon>
        <taxon>Araneomorphae</taxon>
        <taxon>Entelegynae</taxon>
        <taxon>Araneoidea</taxon>
        <taxon>Linyphiidae</taxon>
        <taxon>Erigoninae</taxon>
        <taxon>Oedothorax</taxon>
    </lineage>
</organism>
<sequence>MFQLFRIPWGTESRETLIRRVGTDVARAASNTPFRTVRKFGYLVSVLIVVKSWMFMNVEQKEASHAIISPCNHGSELSDRVSKSDIPWEVAYIPSSADTQLLLKDL</sequence>
<dbReference type="AlphaFoldDB" id="A0AAV6UDC5"/>
<evidence type="ECO:0000313" key="1">
    <source>
        <dbReference type="EMBL" id="KAG8182009.1"/>
    </source>
</evidence>
<accession>A0AAV6UDC5</accession>